<evidence type="ECO:0000256" key="20">
    <source>
        <dbReference type="PROSITE-ProRule" id="PRU10141"/>
    </source>
</evidence>
<dbReference type="Pfam" id="PF08826">
    <property type="entry name" value="DMPK_coil"/>
    <property type="match status" value="1"/>
</dbReference>
<dbReference type="InterPro" id="IPR000961">
    <property type="entry name" value="AGC-kinase_C"/>
</dbReference>
<evidence type="ECO:0000256" key="17">
    <source>
        <dbReference type="ARBA" id="ARBA00023273"/>
    </source>
</evidence>
<gene>
    <name evidence="29" type="ORF">GDO81_016298</name>
</gene>
<dbReference type="SUPFAM" id="SSF57889">
    <property type="entry name" value="Cysteine-rich domain"/>
    <property type="match status" value="1"/>
</dbReference>
<dbReference type="PROSITE" id="PS50003">
    <property type="entry name" value="PH_DOMAIN"/>
    <property type="match status" value="1"/>
</dbReference>
<keyword evidence="30" id="KW-1185">Reference proteome</keyword>
<evidence type="ECO:0000256" key="16">
    <source>
        <dbReference type="ARBA" id="ARBA00023054"/>
    </source>
</evidence>
<dbReference type="InterPro" id="IPR017441">
    <property type="entry name" value="Protein_kinase_ATP_BS"/>
</dbReference>
<evidence type="ECO:0000256" key="7">
    <source>
        <dbReference type="ARBA" id="ARBA00022527"/>
    </source>
</evidence>
<evidence type="ECO:0000259" key="28">
    <source>
        <dbReference type="PROSITE" id="PS51285"/>
    </source>
</evidence>
<dbReference type="Pfam" id="PF00069">
    <property type="entry name" value="Pkinase"/>
    <property type="match status" value="1"/>
</dbReference>
<dbReference type="EC" id="2.7.11.1" evidence="5"/>
<comment type="similarity">
    <text evidence="4">Belongs to the protein kinase superfamily. AGC Ser/Thr protein kinase family. DMPK subfamily.</text>
</comment>
<dbReference type="InterPro" id="IPR001180">
    <property type="entry name" value="CNH_dom"/>
</dbReference>
<feature type="domain" description="AGC-kinase C-terminal" evidence="28">
    <location>
        <begin position="344"/>
        <end position="414"/>
    </location>
</feature>
<dbReference type="Gene3D" id="1.10.287.1490">
    <property type="match status" value="1"/>
</dbReference>
<dbReference type="EMBL" id="WNYA01000007">
    <property type="protein sequence ID" value="KAG8564026.1"/>
    <property type="molecule type" value="Genomic_DNA"/>
</dbReference>
<dbReference type="Pfam" id="PF00433">
    <property type="entry name" value="Pkinase_C"/>
    <property type="match status" value="1"/>
</dbReference>
<feature type="domain" description="Phorbol-ester/DAG-type" evidence="25">
    <location>
        <begin position="973"/>
        <end position="1022"/>
    </location>
</feature>
<dbReference type="PROSITE" id="PS00479">
    <property type="entry name" value="ZF_DAG_PE_1"/>
    <property type="match status" value="1"/>
</dbReference>
<dbReference type="GO" id="GO:0042641">
    <property type="term" value="C:actomyosin"/>
    <property type="evidence" value="ECO:0007669"/>
    <property type="project" value="TreeGrafter"/>
</dbReference>
<dbReference type="SMART" id="SM00220">
    <property type="entry name" value="S_TKc"/>
    <property type="match status" value="1"/>
</dbReference>
<keyword evidence="16 21" id="KW-0175">Coiled coil</keyword>
<evidence type="ECO:0000256" key="21">
    <source>
        <dbReference type="SAM" id="Coils"/>
    </source>
</evidence>
<keyword evidence="13" id="KW-0418">Kinase</keyword>
<evidence type="ECO:0000256" key="22">
    <source>
        <dbReference type="SAM" id="MobiDB-lite"/>
    </source>
</evidence>
<comment type="catalytic activity">
    <reaction evidence="19">
        <text>L-seryl-[protein] + ATP = O-phospho-L-seryl-[protein] + ADP + H(+)</text>
        <dbReference type="Rhea" id="RHEA:17989"/>
        <dbReference type="Rhea" id="RHEA-COMP:9863"/>
        <dbReference type="Rhea" id="RHEA-COMP:11604"/>
        <dbReference type="ChEBI" id="CHEBI:15378"/>
        <dbReference type="ChEBI" id="CHEBI:29999"/>
        <dbReference type="ChEBI" id="CHEBI:30616"/>
        <dbReference type="ChEBI" id="CHEBI:83421"/>
        <dbReference type="ChEBI" id="CHEBI:456216"/>
        <dbReference type="EC" id="2.7.11.1"/>
    </reaction>
</comment>
<dbReference type="GO" id="GO:0005737">
    <property type="term" value="C:cytoplasm"/>
    <property type="evidence" value="ECO:0007669"/>
    <property type="project" value="UniProtKB-SubCell"/>
</dbReference>
<sequence>MAVEKRLKKLEDMVLRGPHGCDCDSLSVETLLDVLVCLCQECNAPALRRDKNVTEFLAWAEPFTSKIKQMRLKREDFEILKVIGRGAFGEVAVVKMKGSGKIFAMKILHKWEMLKRAETACFREERDVLVKADTQWIPTLHYAFHDQNYLYLVMDYYVGGDLLTLLSKFEDRLPEEMARFYLAEMVLAIDSVHQLHYVHRDIKPDNILIDLKGHIRLADFGSCLKMRPDGMVESSVAVGTPDYISPEILQAMEDGKGKYGTECDWWSLGVSMYEILFGETPFYAESLVETYGKIMNHEEHLQFPSDITDVSDHAKDLIKRLICRQENRLGRGGVDDFKKHPFFKGIDWDNLHTAVPPYIPEVDSPADTSNFDVDDESLKNSETLPPNNLNGFAAHLLPFVGFTFTSNCPFSDKGSLINCVVTNGVGTRPGQEKESVTDVIQNSHVTKSESPAKDHEIRSLKTEMEILQKKLAEKSTEQETSSGAQIQSLEKQIKTLKQDKDRYTKDLADLLEQLKSQGEDLRMASEKQRKTQDELRVIEDKCEGLSTQNSRLSRRLKDKEDEAEAASEKVRTLRKDLHKAEANRREAESLMEDLTIEVERQKKLVERSEALAAQALEDLERVKFQQTVTSPVISGSLHSFEMSQQKSELERRIQQLETELSQLREEFSRREGEQANENKLLRRELGEKVEELMSLKHELEGMQEAIGKTRNDSARTQEEELQQIQKVNEREKNQLKDENRKLQEEIVRLKTISEKLSSSQKQMEEEVRLLDDKKETLANWEAQITDILQWVNDEKQSRVYLQALSVKMTEELETLKNSGNQTPSGKTGETQWKARRLQKLEASARLELQSALDAEIRAKQSIQEELNKLKSESLETDRKLLEADEENKKLRVEIEKIREEAKTKENKPQRSLIPFLSFRSEKDVTSENSEQSQGLSSVILRRGDRTDSVKNKANRRSAGIIESIEEASDKPKSHTFKVKSFTSPTKCLRCTSVMVGLVRQGVCCEVCGYMCHASCCDGATICPSPPSQNKRILGVDPNTGSGTALEGYLSIPKPTGVKKGWQRVYVIISDFKVFMYDASSQCNTTTLQVMDMRDPHFSVCSVLESDVIHANPKDIPCIFRVTFSQLSSPLTTSSQLLLAETSEEMQKWVQVLKELQSLLREQRSPDRSVRLLKEAYDSALPLIRTALCATIMDQERIALGTEDGLFLLHMNKNEITQLGDCKRVLSLRSVPEVQQLAVLCGKSHSVRLFTWDLPPDSPGVKIPEAKGCQVIATGLVCQGSTAVLCAASKRQVVCFQLTNRKGLPRRIKEFQAAGVVQCMDILGERLCVGFPSGFSLYPLLNEGAPLNFPNPDDPKLTFLIQAAPDALCAARLALSEYLLCFSTFGIYVNAEGKKSRSQEIMWPAPPLACSYTSPHLTVFSENAVDIFDVRKSEWIQTVHLKKVRALNYEGSLCIFGTEKVRLVYLRNTLADQDEFEVPETSDNSRKQLLKTKSKRHFSFRISDEERLQQRRVMMKDPQMRSKLISNPKNFNHLVHVGPGDGKHQLKDLPAAQEEKRRSSGQDIAGMGRPLSSSSDTDEYVQLFFLRPDPRHSVFPQVPWKIFMTFCSRFFLSSCSVFSRSVNILFLTGLSVESPSNGQPIGSYFCTFIHQNK</sequence>
<evidence type="ECO:0000256" key="2">
    <source>
        <dbReference type="ARBA" id="ARBA00004496"/>
    </source>
</evidence>
<organism evidence="29 30">
    <name type="scientific">Engystomops pustulosus</name>
    <name type="common">Tungara frog</name>
    <name type="synonym">Physalaemus pustulosus</name>
    <dbReference type="NCBI Taxonomy" id="76066"/>
    <lineage>
        <taxon>Eukaryota</taxon>
        <taxon>Metazoa</taxon>
        <taxon>Chordata</taxon>
        <taxon>Craniata</taxon>
        <taxon>Vertebrata</taxon>
        <taxon>Euteleostomi</taxon>
        <taxon>Amphibia</taxon>
        <taxon>Batrachia</taxon>
        <taxon>Anura</taxon>
        <taxon>Neobatrachia</taxon>
        <taxon>Hyloidea</taxon>
        <taxon>Leptodactylidae</taxon>
        <taxon>Leiuperinae</taxon>
        <taxon>Engystomops</taxon>
    </lineage>
</organism>
<keyword evidence="15 20" id="KW-0067">ATP-binding</keyword>
<dbReference type="SMART" id="SM00036">
    <property type="entry name" value="CNH"/>
    <property type="match status" value="1"/>
</dbReference>
<dbReference type="Gene3D" id="3.30.60.20">
    <property type="match status" value="1"/>
</dbReference>
<dbReference type="InterPro" id="IPR050839">
    <property type="entry name" value="Rho-assoc_Ser/Thr_Kinase"/>
</dbReference>
<feature type="binding site" evidence="20">
    <location>
        <position position="106"/>
    </location>
    <ligand>
        <name>ATP</name>
        <dbReference type="ChEBI" id="CHEBI:30616"/>
    </ligand>
</feature>
<dbReference type="SMART" id="SM00285">
    <property type="entry name" value="PBD"/>
    <property type="match status" value="1"/>
</dbReference>
<dbReference type="SMART" id="SM00133">
    <property type="entry name" value="S_TK_X"/>
    <property type="match status" value="1"/>
</dbReference>
<dbReference type="FunFam" id="1.10.510.10:FF:000014">
    <property type="entry name" value="Non-specific serine/threonine protein kinase"/>
    <property type="match status" value="1"/>
</dbReference>
<dbReference type="GO" id="GO:0004674">
    <property type="term" value="F:protein serine/threonine kinase activity"/>
    <property type="evidence" value="ECO:0007669"/>
    <property type="project" value="UniProtKB-KW"/>
</dbReference>
<dbReference type="SUPFAM" id="SSF56112">
    <property type="entry name" value="Protein kinase-like (PK-like)"/>
    <property type="match status" value="1"/>
</dbReference>
<dbReference type="InterPro" id="IPR008271">
    <property type="entry name" value="Ser/Thr_kinase_AS"/>
</dbReference>
<comment type="cofactor">
    <cofactor evidence="1">
        <name>Mg(2+)</name>
        <dbReference type="ChEBI" id="CHEBI:18420"/>
    </cofactor>
</comment>
<evidence type="ECO:0000256" key="4">
    <source>
        <dbReference type="ARBA" id="ARBA00005719"/>
    </source>
</evidence>
<accession>A0AAV7AS14</accession>
<feature type="region of interest" description="Disordered" evidence="22">
    <location>
        <begin position="1540"/>
        <end position="1574"/>
    </location>
</feature>
<dbReference type="Gene3D" id="3.30.200.20">
    <property type="entry name" value="Phosphorylase Kinase, domain 1"/>
    <property type="match status" value="1"/>
</dbReference>
<reference evidence="29" key="1">
    <citation type="thesis" date="2020" institute="ProQuest LLC" country="789 East Eisenhower Parkway, Ann Arbor, MI, USA">
        <title>Comparative Genomics and Chromosome Evolution.</title>
        <authorList>
            <person name="Mudd A.B."/>
        </authorList>
    </citation>
    <scope>NUCLEOTIDE SEQUENCE</scope>
    <source>
        <strain evidence="29">237g6f4</strain>
        <tissue evidence="29">Blood</tissue>
    </source>
</reference>
<dbReference type="InterPro" id="IPR000719">
    <property type="entry name" value="Prot_kinase_dom"/>
</dbReference>
<evidence type="ECO:0000256" key="18">
    <source>
        <dbReference type="ARBA" id="ARBA00047899"/>
    </source>
</evidence>
<dbReference type="InterPro" id="IPR000095">
    <property type="entry name" value="CRIB_dom"/>
</dbReference>
<dbReference type="GO" id="GO:0008270">
    <property type="term" value="F:zinc ion binding"/>
    <property type="evidence" value="ECO:0007669"/>
    <property type="project" value="UniProtKB-KW"/>
</dbReference>
<evidence type="ECO:0000256" key="12">
    <source>
        <dbReference type="ARBA" id="ARBA00022771"/>
    </source>
</evidence>
<dbReference type="PROSITE" id="PS50011">
    <property type="entry name" value="PROTEIN_KINASE_DOM"/>
    <property type="match status" value="1"/>
</dbReference>
<dbReference type="GO" id="GO:0031032">
    <property type="term" value="P:actomyosin structure organization"/>
    <property type="evidence" value="ECO:0007669"/>
    <property type="project" value="TreeGrafter"/>
</dbReference>
<keyword evidence="6" id="KW-0963">Cytoplasm</keyword>
<dbReference type="PROSITE" id="PS50219">
    <property type="entry name" value="CNH"/>
    <property type="match status" value="1"/>
</dbReference>
<dbReference type="Pfam" id="PF00780">
    <property type="entry name" value="CNH"/>
    <property type="match status" value="1"/>
</dbReference>
<dbReference type="Pfam" id="PF15796">
    <property type="entry name" value="KELK"/>
    <property type="match status" value="1"/>
</dbReference>
<dbReference type="CDD" id="cd00132">
    <property type="entry name" value="CRIB"/>
    <property type="match status" value="1"/>
</dbReference>
<dbReference type="PROSITE" id="PS50081">
    <property type="entry name" value="ZF_DAG_PE_2"/>
    <property type="match status" value="1"/>
</dbReference>
<feature type="domain" description="CNH" evidence="27">
    <location>
        <begin position="1183"/>
        <end position="1453"/>
    </location>
</feature>
<evidence type="ECO:0000256" key="9">
    <source>
        <dbReference type="ARBA" id="ARBA00022679"/>
    </source>
</evidence>
<dbReference type="Pfam" id="PF00130">
    <property type="entry name" value="C1_1"/>
    <property type="match status" value="1"/>
</dbReference>
<dbReference type="Pfam" id="PF25346">
    <property type="entry name" value="PH_MRCK"/>
    <property type="match status" value="1"/>
</dbReference>
<keyword evidence="12" id="KW-0863">Zinc-finger</keyword>
<name>A0AAV7AS14_ENGPU</name>
<dbReference type="PANTHER" id="PTHR22988:SF78">
    <property type="entry name" value="NON-SPECIFIC SERINE_THREONINE PROTEIN KINASE"/>
    <property type="match status" value="1"/>
</dbReference>
<feature type="compositionally biased region" description="Basic and acidic residues" evidence="22">
    <location>
        <begin position="1540"/>
        <end position="1559"/>
    </location>
</feature>
<dbReference type="InterPro" id="IPR002219">
    <property type="entry name" value="PKC_DAG/PE"/>
</dbReference>
<comment type="subcellular location">
    <subcellularLocation>
        <location evidence="3">Cell projection</location>
        <location evidence="3">Lamellipodium</location>
    </subcellularLocation>
    <subcellularLocation>
        <location evidence="2">Cytoplasm</location>
    </subcellularLocation>
</comment>
<evidence type="ECO:0000256" key="15">
    <source>
        <dbReference type="ARBA" id="ARBA00022840"/>
    </source>
</evidence>
<dbReference type="InterPro" id="IPR001849">
    <property type="entry name" value="PH_domain"/>
</dbReference>
<dbReference type="PROSITE" id="PS50108">
    <property type="entry name" value="CRIB"/>
    <property type="match status" value="1"/>
</dbReference>
<keyword evidence="9" id="KW-0808">Transferase</keyword>
<keyword evidence="7" id="KW-0723">Serine/threonine-protein kinase</keyword>
<keyword evidence="10" id="KW-0479">Metal-binding</keyword>
<dbReference type="InterPro" id="IPR031597">
    <property type="entry name" value="KELK"/>
</dbReference>
<dbReference type="InterPro" id="IPR046349">
    <property type="entry name" value="C1-like_sf"/>
</dbReference>
<keyword evidence="14" id="KW-0862">Zinc</keyword>
<keyword evidence="17" id="KW-0966">Cell projection</keyword>
<evidence type="ECO:0000259" key="25">
    <source>
        <dbReference type="PROSITE" id="PS50081"/>
    </source>
</evidence>
<dbReference type="FunFam" id="3.30.200.20:FF:001055">
    <property type="entry name" value="Serine/threonine-protein kinase MRCK beta"/>
    <property type="match status" value="1"/>
</dbReference>
<dbReference type="Gene3D" id="1.10.510.10">
    <property type="entry name" value="Transferase(Phosphotransferase) domain 1"/>
    <property type="match status" value="1"/>
</dbReference>
<evidence type="ECO:0000256" key="5">
    <source>
        <dbReference type="ARBA" id="ARBA00012513"/>
    </source>
</evidence>
<comment type="caution">
    <text evidence="29">The sequence shown here is derived from an EMBL/GenBank/DDBJ whole genome shotgun (WGS) entry which is preliminary data.</text>
</comment>
<dbReference type="Gene3D" id="1.20.5.340">
    <property type="match status" value="1"/>
</dbReference>
<dbReference type="InterPro" id="IPR057529">
    <property type="entry name" value="MRCK/ROCK_PH"/>
</dbReference>
<evidence type="ECO:0000256" key="10">
    <source>
        <dbReference type="ARBA" id="ARBA00022723"/>
    </source>
</evidence>
<dbReference type="InterPro" id="IPR014930">
    <property type="entry name" value="Myotonic_dystrophy_kinase_coil"/>
</dbReference>
<dbReference type="GO" id="GO:0030027">
    <property type="term" value="C:lamellipodium"/>
    <property type="evidence" value="ECO:0007669"/>
    <property type="project" value="UniProtKB-SubCell"/>
</dbReference>
<evidence type="ECO:0000259" key="24">
    <source>
        <dbReference type="PROSITE" id="PS50011"/>
    </source>
</evidence>
<dbReference type="SMART" id="SM00109">
    <property type="entry name" value="C1"/>
    <property type="match status" value="1"/>
</dbReference>
<evidence type="ECO:0000256" key="14">
    <source>
        <dbReference type="ARBA" id="ARBA00022833"/>
    </source>
</evidence>
<dbReference type="PROSITE" id="PS51285">
    <property type="entry name" value="AGC_KINASE_CTER"/>
    <property type="match status" value="1"/>
</dbReference>
<dbReference type="Gene3D" id="2.30.29.30">
    <property type="entry name" value="Pleckstrin-homology domain (PH domain)/Phosphotyrosine-binding domain (PTB)"/>
    <property type="match status" value="1"/>
</dbReference>
<evidence type="ECO:0000259" key="26">
    <source>
        <dbReference type="PROSITE" id="PS50108"/>
    </source>
</evidence>
<evidence type="ECO:0000256" key="13">
    <source>
        <dbReference type="ARBA" id="ARBA00022777"/>
    </source>
</evidence>
<dbReference type="SMART" id="SM00233">
    <property type="entry name" value="PH"/>
    <property type="match status" value="1"/>
</dbReference>
<evidence type="ECO:0000313" key="30">
    <source>
        <dbReference type="Proteomes" id="UP000824782"/>
    </source>
</evidence>
<dbReference type="GO" id="GO:0005524">
    <property type="term" value="F:ATP binding"/>
    <property type="evidence" value="ECO:0007669"/>
    <property type="project" value="UniProtKB-UniRule"/>
</dbReference>
<evidence type="ECO:0000256" key="3">
    <source>
        <dbReference type="ARBA" id="ARBA00004510"/>
    </source>
</evidence>
<dbReference type="SUPFAM" id="SSF50729">
    <property type="entry name" value="PH domain-like"/>
    <property type="match status" value="1"/>
</dbReference>
<evidence type="ECO:0000256" key="6">
    <source>
        <dbReference type="ARBA" id="ARBA00022490"/>
    </source>
</evidence>
<dbReference type="FunFam" id="2.30.29.30:FF:000242">
    <property type="entry name" value="serine/threonine-protein kinase MRCK gamma isoform X1"/>
    <property type="match status" value="1"/>
</dbReference>
<dbReference type="PROSITE" id="PS00107">
    <property type="entry name" value="PROTEIN_KINASE_ATP"/>
    <property type="match status" value="1"/>
</dbReference>
<dbReference type="PROSITE" id="PS00108">
    <property type="entry name" value="PROTEIN_KINASE_ST"/>
    <property type="match status" value="1"/>
</dbReference>
<dbReference type="Proteomes" id="UP000824782">
    <property type="component" value="Unassembled WGS sequence"/>
</dbReference>
<dbReference type="CDD" id="cd20866">
    <property type="entry name" value="C1_MRCKgamma"/>
    <property type="match status" value="1"/>
</dbReference>
<evidence type="ECO:0000259" key="27">
    <source>
        <dbReference type="PROSITE" id="PS50219"/>
    </source>
</evidence>
<evidence type="ECO:0000256" key="19">
    <source>
        <dbReference type="ARBA" id="ARBA00048679"/>
    </source>
</evidence>
<evidence type="ECO:0000256" key="11">
    <source>
        <dbReference type="ARBA" id="ARBA00022741"/>
    </source>
</evidence>
<evidence type="ECO:0000259" key="23">
    <source>
        <dbReference type="PROSITE" id="PS50003"/>
    </source>
</evidence>
<feature type="domain" description="PH" evidence="23">
    <location>
        <begin position="1042"/>
        <end position="1157"/>
    </location>
</feature>
<dbReference type="InterPro" id="IPR017892">
    <property type="entry name" value="Pkinase_C"/>
</dbReference>
<feature type="coiled-coil region" evidence="21">
    <location>
        <begin position="457"/>
        <end position="783"/>
    </location>
</feature>
<dbReference type="InterPro" id="IPR011993">
    <property type="entry name" value="PH-like_dom_sf"/>
</dbReference>
<feature type="coiled-coil region" evidence="21">
    <location>
        <begin position="852"/>
        <end position="907"/>
    </location>
</feature>
<proteinExistence type="inferred from homology"/>
<feature type="domain" description="Protein kinase" evidence="24">
    <location>
        <begin position="77"/>
        <end position="343"/>
    </location>
</feature>
<evidence type="ECO:0000256" key="8">
    <source>
        <dbReference type="ARBA" id="ARBA00022553"/>
    </source>
</evidence>
<comment type="catalytic activity">
    <reaction evidence="18">
        <text>L-threonyl-[protein] + ATP = O-phospho-L-threonyl-[protein] + ADP + H(+)</text>
        <dbReference type="Rhea" id="RHEA:46608"/>
        <dbReference type="Rhea" id="RHEA-COMP:11060"/>
        <dbReference type="Rhea" id="RHEA-COMP:11605"/>
        <dbReference type="ChEBI" id="CHEBI:15378"/>
        <dbReference type="ChEBI" id="CHEBI:30013"/>
        <dbReference type="ChEBI" id="CHEBI:30616"/>
        <dbReference type="ChEBI" id="CHEBI:61977"/>
        <dbReference type="ChEBI" id="CHEBI:456216"/>
        <dbReference type="EC" id="2.7.11.1"/>
    </reaction>
</comment>
<keyword evidence="8" id="KW-0597">Phosphoprotein</keyword>
<feature type="domain" description="CRIB" evidence="26">
    <location>
        <begin position="1524"/>
        <end position="1537"/>
    </location>
</feature>
<dbReference type="InterPro" id="IPR011009">
    <property type="entry name" value="Kinase-like_dom_sf"/>
</dbReference>
<keyword evidence="11 20" id="KW-0547">Nucleotide-binding</keyword>
<protein>
    <recommendedName>
        <fullName evidence="5">non-specific serine/threonine protein kinase</fullName>
        <ecNumber evidence="5">2.7.11.1</ecNumber>
    </recommendedName>
</protein>
<evidence type="ECO:0000256" key="1">
    <source>
        <dbReference type="ARBA" id="ARBA00001946"/>
    </source>
</evidence>
<dbReference type="PANTHER" id="PTHR22988">
    <property type="entry name" value="MYOTONIC DYSTROPHY S/T KINASE-RELATED"/>
    <property type="match status" value="1"/>
</dbReference>
<evidence type="ECO:0000313" key="29">
    <source>
        <dbReference type="EMBL" id="KAG8564026.1"/>
    </source>
</evidence>